<gene>
    <name evidence="2" type="ORF">GQ55_4G105700</name>
</gene>
<evidence type="ECO:0000256" key="1">
    <source>
        <dbReference type="SAM" id="MobiDB-lite"/>
    </source>
</evidence>
<evidence type="ECO:0000313" key="3">
    <source>
        <dbReference type="Proteomes" id="UP000244336"/>
    </source>
</evidence>
<proteinExistence type="predicted"/>
<accession>A0A2T7DX96</accession>
<reference evidence="2 3" key="1">
    <citation type="submission" date="2018-04" db="EMBL/GenBank/DDBJ databases">
        <title>WGS assembly of Panicum hallii var. hallii HAL2.</title>
        <authorList>
            <person name="Lovell J."/>
            <person name="Jenkins J."/>
            <person name="Lowry D."/>
            <person name="Mamidi S."/>
            <person name="Sreedasyam A."/>
            <person name="Weng X."/>
            <person name="Barry K."/>
            <person name="Bonette J."/>
            <person name="Campitelli B."/>
            <person name="Daum C."/>
            <person name="Gordon S."/>
            <person name="Gould B."/>
            <person name="Lipzen A."/>
            <person name="MacQueen A."/>
            <person name="Palacio-Mejia J."/>
            <person name="Plott C."/>
            <person name="Shakirov E."/>
            <person name="Shu S."/>
            <person name="Yoshinaga Y."/>
            <person name="Zane M."/>
            <person name="Rokhsar D."/>
            <person name="Grimwood J."/>
            <person name="Schmutz J."/>
            <person name="Juenger T."/>
        </authorList>
    </citation>
    <scope>NUCLEOTIDE SEQUENCE [LARGE SCALE GENOMIC DNA]</scope>
    <source>
        <strain evidence="3">cv. HAL2</strain>
    </source>
</reference>
<feature type="region of interest" description="Disordered" evidence="1">
    <location>
        <begin position="42"/>
        <end position="70"/>
    </location>
</feature>
<protein>
    <submittedName>
        <fullName evidence="2">Uncharacterized protein</fullName>
    </submittedName>
</protein>
<dbReference type="EMBL" id="CM009752">
    <property type="protein sequence ID" value="PUZ60207.1"/>
    <property type="molecule type" value="Genomic_DNA"/>
</dbReference>
<dbReference type="AlphaFoldDB" id="A0A2T7DX96"/>
<keyword evidence="3" id="KW-1185">Reference proteome</keyword>
<dbReference type="Proteomes" id="UP000244336">
    <property type="component" value="Chromosome 4"/>
</dbReference>
<dbReference type="Gramene" id="PUZ60207">
    <property type="protein sequence ID" value="PUZ60207"/>
    <property type="gene ID" value="GQ55_4G105700"/>
</dbReference>
<name>A0A2T7DX96_9POAL</name>
<sequence length="112" mass="12013">MTFRLFGPDLAHPFRKSSFWYAARLPRAAACGVPCHGDRPKPTATSGVHSKLAAAATPSPPPPRRPPEVNSPCPLPSCLALTAAGFRGDRDFRLRCVRRNAMVACLAVSLGF</sequence>
<organism evidence="2 3">
    <name type="scientific">Panicum hallii var. hallii</name>
    <dbReference type="NCBI Taxonomy" id="1504633"/>
    <lineage>
        <taxon>Eukaryota</taxon>
        <taxon>Viridiplantae</taxon>
        <taxon>Streptophyta</taxon>
        <taxon>Embryophyta</taxon>
        <taxon>Tracheophyta</taxon>
        <taxon>Spermatophyta</taxon>
        <taxon>Magnoliopsida</taxon>
        <taxon>Liliopsida</taxon>
        <taxon>Poales</taxon>
        <taxon>Poaceae</taxon>
        <taxon>PACMAD clade</taxon>
        <taxon>Panicoideae</taxon>
        <taxon>Panicodae</taxon>
        <taxon>Paniceae</taxon>
        <taxon>Panicinae</taxon>
        <taxon>Panicum</taxon>
        <taxon>Panicum sect. Panicum</taxon>
    </lineage>
</organism>
<evidence type="ECO:0000313" key="2">
    <source>
        <dbReference type="EMBL" id="PUZ60207.1"/>
    </source>
</evidence>